<reference evidence="1 2" key="2">
    <citation type="journal article" date="2011" name="ISME J.">
        <title>RNA-seq reveals cooperative metabolic interactions between two termite-gut spirochete species in co-culture.</title>
        <authorList>
            <person name="Rosenthal A.Z."/>
            <person name="Matson E.G."/>
            <person name="Eldar A."/>
            <person name="Leadbetter J.R."/>
        </authorList>
    </citation>
    <scope>NUCLEOTIDE SEQUENCE [LARGE SCALE GENOMIC DNA]</scope>
    <source>
        <strain evidence="2">ATCC BAA-887 / DSM 12427 / ZAS-2</strain>
    </source>
</reference>
<evidence type="ECO:0000313" key="1">
    <source>
        <dbReference type="EMBL" id="AEF84703.1"/>
    </source>
</evidence>
<protein>
    <submittedName>
        <fullName evidence="1">Sugar-phospahte nucleotidyltransferase</fullName>
    </submittedName>
</protein>
<sequence length="178" mass="20390">MVDFTRQEDVAEDYLTPMGAIDVLQEHLLWFSSKRVIWEPCDPDGSSNITKQFRKIGHTVVATGLPGVDFLQQRKPPKGTKCIVTNPPYSLKDEFLEKCFSFGIPFCLLLPITALEGVRRGAMFRERGIQVLVLDRRVQFIPGRSVYFNTSWFCWSPKTTLLKHDLVFAQLPEIRRAA</sequence>
<dbReference type="KEGG" id="tpi:TREPR_0896"/>
<dbReference type="HOGENOM" id="CLU_107999_0_0_12"/>
<dbReference type="AlphaFoldDB" id="F5YI95"/>
<gene>
    <name evidence="1" type="ordered locus">TREPR_0896</name>
</gene>
<keyword evidence="2" id="KW-1185">Reference proteome</keyword>
<name>F5YI95_TREPZ</name>
<evidence type="ECO:0000313" key="2">
    <source>
        <dbReference type="Proteomes" id="UP000009223"/>
    </source>
</evidence>
<dbReference type="EMBL" id="CP001843">
    <property type="protein sequence ID" value="AEF84703.1"/>
    <property type="molecule type" value="Genomic_DNA"/>
</dbReference>
<dbReference type="Proteomes" id="UP000009223">
    <property type="component" value="Chromosome"/>
</dbReference>
<keyword evidence="1" id="KW-0808">Transferase</keyword>
<dbReference type="GO" id="GO:0016740">
    <property type="term" value="F:transferase activity"/>
    <property type="evidence" value="ECO:0007669"/>
    <property type="project" value="UniProtKB-KW"/>
</dbReference>
<organism evidence="1 2">
    <name type="scientific">Treponema primitia (strain ATCC BAA-887 / DSM 12427 / ZAS-2)</name>
    <dbReference type="NCBI Taxonomy" id="545694"/>
    <lineage>
        <taxon>Bacteria</taxon>
        <taxon>Pseudomonadati</taxon>
        <taxon>Spirochaetota</taxon>
        <taxon>Spirochaetia</taxon>
        <taxon>Spirochaetales</taxon>
        <taxon>Treponemataceae</taxon>
        <taxon>Treponema</taxon>
    </lineage>
</organism>
<proteinExistence type="predicted"/>
<dbReference type="STRING" id="545694.TREPR_0896"/>
<accession>F5YI95</accession>
<reference evidence="2" key="1">
    <citation type="submission" date="2009-12" db="EMBL/GenBank/DDBJ databases">
        <title>Complete sequence of Treponema primitia strain ZAS-2.</title>
        <authorList>
            <person name="Tetu S.G."/>
            <person name="Matson E."/>
            <person name="Ren Q."/>
            <person name="Seshadri R."/>
            <person name="Elbourne L."/>
            <person name="Hassan K.A."/>
            <person name="Durkin A."/>
            <person name="Radune D."/>
            <person name="Mohamoud Y."/>
            <person name="Shay R."/>
            <person name="Jin S."/>
            <person name="Zhang X."/>
            <person name="Lucey K."/>
            <person name="Ballor N.R."/>
            <person name="Ottesen E."/>
            <person name="Rosenthal R."/>
            <person name="Allen A."/>
            <person name="Leadbetter J.R."/>
            <person name="Paulsen I.T."/>
        </authorList>
    </citation>
    <scope>NUCLEOTIDE SEQUENCE [LARGE SCALE GENOMIC DNA]</scope>
    <source>
        <strain evidence="2">ATCC BAA-887 / DSM 12427 / ZAS-2</strain>
    </source>
</reference>